<dbReference type="Pfam" id="PF10397">
    <property type="entry name" value="ADSL_C"/>
    <property type="match status" value="1"/>
</dbReference>
<comment type="catalytic activity">
    <reaction evidence="10">
        <text>N(6)-(1,2-dicarboxyethyl)-AMP = fumarate + AMP</text>
        <dbReference type="Rhea" id="RHEA:16853"/>
        <dbReference type="ChEBI" id="CHEBI:29806"/>
        <dbReference type="ChEBI" id="CHEBI:57567"/>
        <dbReference type="ChEBI" id="CHEBI:456215"/>
        <dbReference type="EC" id="4.3.2.2"/>
    </reaction>
    <physiologicalReaction direction="left-to-right" evidence="10">
        <dbReference type="Rhea" id="RHEA:16854"/>
    </physiologicalReaction>
</comment>
<dbReference type="InterPro" id="IPR000362">
    <property type="entry name" value="Fumarate_lyase_fam"/>
</dbReference>
<comment type="caution">
    <text evidence="14">The sequence shown here is derived from an EMBL/GenBank/DDBJ whole genome shotgun (WGS) entry which is preliminary data.</text>
</comment>
<evidence type="ECO:0000256" key="1">
    <source>
        <dbReference type="ARBA" id="ARBA00004706"/>
    </source>
</evidence>
<dbReference type="PRINTS" id="PR00149">
    <property type="entry name" value="FUMRATELYASE"/>
</dbReference>
<dbReference type="EMBL" id="FNOS01000005">
    <property type="protein sequence ID" value="SDY12100.1"/>
    <property type="molecule type" value="Genomic_DNA"/>
</dbReference>
<comment type="pathway">
    <text evidence="2 12">Purine metabolism; AMP biosynthesis via de novo pathway; AMP from IMP: step 2/2.</text>
</comment>
<evidence type="ECO:0000256" key="11">
    <source>
        <dbReference type="NCBIfam" id="TIGR00928"/>
    </source>
</evidence>
<evidence type="ECO:0000256" key="2">
    <source>
        <dbReference type="ARBA" id="ARBA00004734"/>
    </source>
</evidence>
<dbReference type="Gene3D" id="1.20.200.10">
    <property type="entry name" value="Fumarase/aspartase (Central domain)"/>
    <property type="match status" value="1"/>
</dbReference>
<evidence type="ECO:0000256" key="3">
    <source>
        <dbReference type="ARBA" id="ARBA00008273"/>
    </source>
</evidence>
<gene>
    <name evidence="14" type="ORF">SAMN04488081_2119</name>
</gene>
<dbReference type="SUPFAM" id="SSF48557">
    <property type="entry name" value="L-aspartase-like"/>
    <property type="match status" value="1"/>
</dbReference>
<evidence type="ECO:0000313" key="14">
    <source>
        <dbReference type="EMBL" id="SDY12100.1"/>
    </source>
</evidence>
<dbReference type="CDD" id="cd01360">
    <property type="entry name" value="Adenylsuccinate_lyase_1"/>
    <property type="match status" value="1"/>
</dbReference>
<reference evidence="14 15" key="1">
    <citation type="submission" date="2016-10" db="EMBL/GenBank/DDBJ databases">
        <authorList>
            <person name="Varghese N."/>
            <person name="Submissions S."/>
        </authorList>
    </citation>
    <scope>NUCLEOTIDE SEQUENCE [LARGE SCALE GENOMIC DNA]</scope>
    <source>
        <strain evidence="14 15">DSM 20748</strain>
    </source>
</reference>
<dbReference type="PRINTS" id="PR00145">
    <property type="entry name" value="ARGSUCLYASE"/>
</dbReference>
<dbReference type="EC" id="4.3.2.2" evidence="4 11"/>
<dbReference type="RefSeq" id="WP_076571256.1">
    <property type="nucleotide sequence ID" value="NZ_FNOS01000005.1"/>
</dbReference>
<dbReference type="PANTHER" id="PTHR43172:SF1">
    <property type="entry name" value="ADENYLOSUCCINATE LYASE"/>
    <property type="match status" value="1"/>
</dbReference>
<comment type="pathway">
    <text evidence="1 12">Purine metabolism; IMP biosynthesis via de novo pathway; 5-amino-1-(5-phospho-D-ribosyl)imidazole-4-carboxamide from 5-amino-1-(5-phospho-D-ribosyl)imidazole-4-carboxylate: step 2/2.</text>
</comment>
<feature type="domain" description="Adenylosuccinate lyase C-terminal" evidence="13">
    <location>
        <begin position="349"/>
        <end position="429"/>
    </location>
</feature>
<dbReference type="PANTHER" id="PTHR43172">
    <property type="entry name" value="ADENYLOSUCCINATE LYASE"/>
    <property type="match status" value="1"/>
</dbReference>
<evidence type="ECO:0000256" key="9">
    <source>
        <dbReference type="ARBA" id="ARBA00030717"/>
    </source>
</evidence>
<dbReference type="InterPro" id="IPR019468">
    <property type="entry name" value="AdenyloSucc_lyase_C"/>
</dbReference>
<comment type="catalytic activity">
    <reaction evidence="8">
        <text>(2S)-2-[5-amino-1-(5-phospho-beta-D-ribosyl)imidazole-4-carboxamido]succinate = 5-amino-1-(5-phospho-beta-D-ribosyl)imidazole-4-carboxamide + fumarate</text>
        <dbReference type="Rhea" id="RHEA:23920"/>
        <dbReference type="ChEBI" id="CHEBI:29806"/>
        <dbReference type="ChEBI" id="CHEBI:58443"/>
        <dbReference type="ChEBI" id="CHEBI:58475"/>
        <dbReference type="EC" id="4.3.2.2"/>
    </reaction>
    <physiologicalReaction direction="left-to-right" evidence="8">
        <dbReference type="Rhea" id="RHEA:23921"/>
    </physiologicalReaction>
</comment>
<evidence type="ECO:0000256" key="10">
    <source>
        <dbReference type="ARBA" id="ARBA00049115"/>
    </source>
</evidence>
<dbReference type="InterPro" id="IPR020557">
    <property type="entry name" value="Fumarate_lyase_CS"/>
</dbReference>
<accession>A0A1H3H9R6</accession>
<dbReference type="InterPro" id="IPR024083">
    <property type="entry name" value="Fumarase/histidase_N"/>
</dbReference>
<dbReference type="Gene3D" id="1.10.275.10">
    <property type="entry name" value="Fumarase/aspartase (N-terminal domain)"/>
    <property type="match status" value="1"/>
</dbReference>
<dbReference type="Proteomes" id="UP000198647">
    <property type="component" value="Unassembled WGS sequence"/>
</dbReference>
<dbReference type="InterPro" id="IPR004769">
    <property type="entry name" value="Pur_lyase"/>
</dbReference>
<evidence type="ECO:0000256" key="4">
    <source>
        <dbReference type="ARBA" id="ARBA00012339"/>
    </source>
</evidence>
<evidence type="ECO:0000256" key="7">
    <source>
        <dbReference type="ARBA" id="ARBA00023239"/>
    </source>
</evidence>
<organism evidence="14 15">
    <name type="scientific">Salimicrobium album</name>
    <dbReference type="NCBI Taxonomy" id="50717"/>
    <lineage>
        <taxon>Bacteria</taxon>
        <taxon>Bacillati</taxon>
        <taxon>Bacillota</taxon>
        <taxon>Bacilli</taxon>
        <taxon>Bacillales</taxon>
        <taxon>Bacillaceae</taxon>
        <taxon>Salimicrobium</taxon>
    </lineage>
</organism>
<keyword evidence="15" id="KW-1185">Reference proteome</keyword>
<proteinExistence type="inferred from homology"/>
<dbReference type="NCBIfam" id="TIGR00928">
    <property type="entry name" value="purB"/>
    <property type="match status" value="1"/>
</dbReference>
<protein>
    <recommendedName>
        <fullName evidence="5 11">Adenylosuccinate lyase</fullName>
        <shortName evidence="12">ASL</shortName>
        <ecNumber evidence="4 11">4.3.2.2</ecNumber>
    </recommendedName>
    <alternativeName>
        <fullName evidence="9 12">Adenylosuccinase</fullName>
    </alternativeName>
</protein>
<dbReference type="Gene3D" id="1.10.40.30">
    <property type="entry name" value="Fumarase/aspartase (C-terminal domain)"/>
    <property type="match status" value="1"/>
</dbReference>
<evidence type="ECO:0000256" key="5">
    <source>
        <dbReference type="ARBA" id="ARBA00017058"/>
    </source>
</evidence>
<dbReference type="InterPro" id="IPR008948">
    <property type="entry name" value="L-Aspartase-like"/>
</dbReference>
<dbReference type="InterPro" id="IPR022761">
    <property type="entry name" value="Fumarate_lyase_N"/>
</dbReference>
<keyword evidence="7 12" id="KW-0456">Lyase</keyword>
<comment type="similarity">
    <text evidence="3 12">Belongs to the lyase 1 family. Adenylosuccinate lyase subfamily.</text>
</comment>
<keyword evidence="6 12" id="KW-0658">Purine biosynthesis</keyword>
<evidence type="ECO:0000256" key="6">
    <source>
        <dbReference type="ARBA" id="ARBA00022755"/>
    </source>
</evidence>
<evidence type="ECO:0000256" key="12">
    <source>
        <dbReference type="RuleBase" id="RU361172"/>
    </source>
</evidence>
<evidence type="ECO:0000259" key="13">
    <source>
        <dbReference type="SMART" id="SM00998"/>
    </source>
</evidence>
<evidence type="ECO:0000313" key="15">
    <source>
        <dbReference type="Proteomes" id="UP000198647"/>
    </source>
</evidence>
<sequence length="431" mass="49504">MIERYTREEMGNIWEEENRFKAWLEVEILACEAWSELGVIPREDVKKIRENAGFDVSRIQEIEAETRHDVVAFTRAVSETLGEERKWVHYGLTSTDVVDTALSYVLKQANDILRKDLVNFIEILGEKAKEHKHTVMMGRTHGVHAEPTTFGLKMALYYEEMKRHLERFDLAKRQIEVGKLSGAVGTYANIDPYVEEYVCEKLGLEAAPVSTQTLQRDRHANYVSTLALIAASIEKISVEIRGLQKTETREVEEFFAKGQKGSSAMPHKRNPIGSENMTGMARVLRGDMVTAHENVALWHERDISHSSAERIILPDVTIGLNYMLNRFGNIVKNLTVFPERMKENMEKTYGLIFSQRVLLTLIDEGMVREEAYDLVQPKAMEAWERGVPFRELIESDDRITSVLSGEQLEACFDYRHHLKNVDRIFERIGLA</sequence>
<dbReference type="GO" id="GO:0016829">
    <property type="term" value="F:lyase activity"/>
    <property type="evidence" value="ECO:0007669"/>
    <property type="project" value="UniProtKB-KW"/>
</dbReference>
<evidence type="ECO:0000256" key="8">
    <source>
        <dbReference type="ARBA" id="ARBA00024477"/>
    </source>
</evidence>
<dbReference type="PROSITE" id="PS00163">
    <property type="entry name" value="FUMARATE_LYASES"/>
    <property type="match status" value="1"/>
</dbReference>
<name>A0A1H3H9R6_9BACI</name>
<dbReference type="Pfam" id="PF00206">
    <property type="entry name" value="Lyase_1"/>
    <property type="match status" value="1"/>
</dbReference>
<dbReference type="SMART" id="SM00998">
    <property type="entry name" value="ADSL_C"/>
    <property type="match status" value="1"/>
</dbReference>